<evidence type="ECO:0000313" key="2">
    <source>
        <dbReference type="Proteomes" id="UP000789920"/>
    </source>
</evidence>
<comment type="caution">
    <text evidence="1">The sequence shown here is derived from an EMBL/GenBank/DDBJ whole genome shotgun (WGS) entry which is preliminary data.</text>
</comment>
<sequence>GVTYGDINTVIESPANDADVIIKRPWRDGTTEPGEGTFEELKSLRHRRASELNLRRT</sequence>
<name>A0ACA9STT3_9GLOM</name>
<dbReference type="EMBL" id="CAJVQC010160240">
    <property type="protein sequence ID" value="CAG8848335.1"/>
    <property type="molecule type" value="Genomic_DNA"/>
</dbReference>
<gene>
    <name evidence="1" type="ORF">RPERSI_LOCUS35070</name>
</gene>
<feature type="non-terminal residue" evidence="1">
    <location>
        <position position="1"/>
    </location>
</feature>
<keyword evidence="2" id="KW-1185">Reference proteome</keyword>
<proteinExistence type="predicted"/>
<dbReference type="Proteomes" id="UP000789920">
    <property type="component" value="Unassembled WGS sequence"/>
</dbReference>
<evidence type="ECO:0000313" key="1">
    <source>
        <dbReference type="EMBL" id="CAG8848335.1"/>
    </source>
</evidence>
<protein>
    <submittedName>
        <fullName evidence="1">23983_t:CDS:1</fullName>
    </submittedName>
</protein>
<organism evidence="1 2">
    <name type="scientific">Racocetra persica</name>
    <dbReference type="NCBI Taxonomy" id="160502"/>
    <lineage>
        <taxon>Eukaryota</taxon>
        <taxon>Fungi</taxon>
        <taxon>Fungi incertae sedis</taxon>
        <taxon>Mucoromycota</taxon>
        <taxon>Glomeromycotina</taxon>
        <taxon>Glomeromycetes</taxon>
        <taxon>Diversisporales</taxon>
        <taxon>Gigasporaceae</taxon>
        <taxon>Racocetra</taxon>
    </lineage>
</organism>
<reference evidence="1" key="1">
    <citation type="submission" date="2021-06" db="EMBL/GenBank/DDBJ databases">
        <authorList>
            <person name="Kallberg Y."/>
            <person name="Tangrot J."/>
            <person name="Rosling A."/>
        </authorList>
    </citation>
    <scope>NUCLEOTIDE SEQUENCE</scope>
    <source>
        <strain evidence="1">MA461A</strain>
    </source>
</reference>
<accession>A0ACA9STT3</accession>
<feature type="non-terminal residue" evidence="1">
    <location>
        <position position="57"/>
    </location>
</feature>